<dbReference type="InterPro" id="IPR029055">
    <property type="entry name" value="Ntn_hydrolases_N"/>
</dbReference>
<name>A0ABD3B8V0_9LAMI</name>
<dbReference type="EMBL" id="JAVIJP010000113">
    <property type="protein sequence ID" value="KAL3613556.1"/>
    <property type="molecule type" value="Genomic_DNA"/>
</dbReference>
<accession>A0ABD3B8V0</accession>
<evidence type="ECO:0000313" key="1">
    <source>
        <dbReference type="EMBL" id="KAL3613556.1"/>
    </source>
</evidence>
<evidence type="ECO:0000313" key="2">
    <source>
        <dbReference type="Proteomes" id="UP001632038"/>
    </source>
</evidence>
<gene>
    <name evidence="1" type="ORF">CASFOL_042590</name>
</gene>
<dbReference type="InterPro" id="IPR000101">
    <property type="entry name" value="GGT_peptidase"/>
</dbReference>
<dbReference type="Proteomes" id="UP001632038">
    <property type="component" value="Unassembled WGS sequence"/>
</dbReference>
<dbReference type="AlphaFoldDB" id="A0ABD3B8V0"/>
<comment type="caution">
    <text evidence="1">The sequence shown here is derived from an EMBL/GenBank/DDBJ whole genome shotgun (WGS) entry which is preliminary data.</text>
</comment>
<keyword evidence="2" id="KW-1185">Reference proteome</keyword>
<dbReference type="Pfam" id="PF01019">
    <property type="entry name" value="G_glu_transpept"/>
    <property type="match status" value="1"/>
</dbReference>
<reference evidence="2" key="1">
    <citation type="journal article" date="2024" name="IScience">
        <title>Strigolactones Initiate the Formation of Haustorium-like Structures in Castilleja.</title>
        <authorList>
            <person name="Buerger M."/>
            <person name="Peterson D."/>
            <person name="Chory J."/>
        </authorList>
    </citation>
    <scope>NUCLEOTIDE SEQUENCE [LARGE SCALE GENOMIC DNA]</scope>
</reference>
<dbReference type="PANTHER" id="PTHR11686">
    <property type="entry name" value="GAMMA GLUTAMYL TRANSPEPTIDASE"/>
    <property type="match status" value="1"/>
</dbReference>
<dbReference type="SUPFAM" id="SSF56235">
    <property type="entry name" value="N-terminal nucleophile aminohydrolases (Ntn hydrolases)"/>
    <property type="match status" value="1"/>
</dbReference>
<dbReference type="Gene3D" id="1.10.246.130">
    <property type="match status" value="1"/>
</dbReference>
<dbReference type="PANTHER" id="PTHR11686:SF9">
    <property type="entry name" value="RE13973P"/>
    <property type="match status" value="1"/>
</dbReference>
<dbReference type="InterPro" id="IPR043138">
    <property type="entry name" value="GGT_lsub"/>
</dbReference>
<proteinExistence type="predicted"/>
<protein>
    <submittedName>
        <fullName evidence="1">Uncharacterized protein</fullName>
    </submittedName>
</protein>
<sequence length="197" mass="21466">MGYEILGMPPPSCGTVGLSLILNVLYGNLDAVKGPLGFHRLIETLKHMFAISTNLDNLDFVNINNNVANMISLSFAKSVRDKPKVTVVEATAKIDAYDLSIIPLSVSSFEGQEDVQFLRFVDYFVRAFSAVSASVVAKIANGLCDGGGIIAAVDIVGRETQFLIVLNQRWLVLLYGHGKVALINKFTHGYCSRVITR</sequence>
<organism evidence="1 2">
    <name type="scientific">Castilleja foliolosa</name>
    <dbReference type="NCBI Taxonomy" id="1961234"/>
    <lineage>
        <taxon>Eukaryota</taxon>
        <taxon>Viridiplantae</taxon>
        <taxon>Streptophyta</taxon>
        <taxon>Embryophyta</taxon>
        <taxon>Tracheophyta</taxon>
        <taxon>Spermatophyta</taxon>
        <taxon>Magnoliopsida</taxon>
        <taxon>eudicotyledons</taxon>
        <taxon>Gunneridae</taxon>
        <taxon>Pentapetalae</taxon>
        <taxon>asterids</taxon>
        <taxon>lamiids</taxon>
        <taxon>Lamiales</taxon>
        <taxon>Orobanchaceae</taxon>
        <taxon>Pedicularideae</taxon>
        <taxon>Castillejinae</taxon>
        <taxon>Castilleja</taxon>
    </lineage>
</organism>